<proteinExistence type="predicted"/>
<dbReference type="STRING" id="34720.A0A151JX98"/>
<dbReference type="AlphaFoldDB" id="A0A151JX98"/>
<reference evidence="1 2" key="1">
    <citation type="submission" date="2016-03" db="EMBL/GenBank/DDBJ databases">
        <title>Trachymyrmex septentrionalis WGS genome.</title>
        <authorList>
            <person name="Nygaard S."/>
            <person name="Hu H."/>
            <person name="Boomsma J."/>
            <person name="Zhang G."/>
        </authorList>
    </citation>
    <scope>NUCLEOTIDE SEQUENCE [LARGE SCALE GENOMIC DNA]</scope>
    <source>
        <strain evidence="1">Tsep2-gDNA-1</strain>
        <tissue evidence="1">Whole body</tissue>
    </source>
</reference>
<sequence length="131" mass="15098">QLNAFVSNFTILPSCQSSFRQSHSTTKHITDFVTLLFLFFLDSQNNDFRCDFPEGNLYCIASTIISRYHPSVQMKGDNGELICQLLEKANEVNVVQTLVEIEHLVKLKDGKCPTYSLFSNFGLRYSERFWT</sequence>
<dbReference type="Proteomes" id="UP000078541">
    <property type="component" value="Unassembled WGS sequence"/>
</dbReference>
<evidence type="ECO:0000313" key="1">
    <source>
        <dbReference type="EMBL" id="KYN39390.1"/>
    </source>
</evidence>
<evidence type="ECO:0000313" key="2">
    <source>
        <dbReference type="Proteomes" id="UP000078541"/>
    </source>
</evidence>
<feature type="non-terminal residue" evidence="1">
    <location>
        <position position="1"/>
    </location>
</feature>
<keyword evidence="2" id="KW-1185">Reference proteome</keyword>
<protein>
    <submittedName>
        <fullName evidence="1">Uncharacterized protein</fullName>
    </submittedName>
</protein>
<gene>
    <name evidence="1" type="ORF">ALC56_06209</name>
</gene>
<dbReference type="EMBL" id="KQ981607">
    <property type="protein sequence ID" value="KYN39390.1"/>
    <property type="molecule type" value="Genomic_DNA"/>
</dbReference>
<name>A0A151JX98_9HYME</name>
<accession>A0A151JX98</accession>
<organism evidence="1 2">
    <name type="scientific">Trachymyrmex septentrionalis</name>
    <dbReference type="NCBI Taxonomy" id="34720"/>
    <lineage>
        <taxon>Eukaryota</taxon>
        <taxon>Metazoa</taxon>
        <taxon>Ecdysozoa</taxon>
        <taxon>Arthropoda</taxon>
        <taxon>Hexapoda</taxon>
        <taxon>Insecta</taxon>
        <taxon>Pterygota</taxon>
        <taxon>Neoptera</taxon>
        <taxon>Endopterygota</taxon>
        <taxon>Hymenoptera</taxon>
        <taxon>Apocrita</taxon>
        <taxon>Aculeata</taxon>
        <taxon>Formicoidea</taxon>
        <taxon>Formicidae</taxon>
        <taxon>Myrmicinae</taxon>
        <taxon>Trachymyrmex</taxon>
    </lineage>
</organism>